<dbReference type="InterPro" id="IPR050079">
    <property type="entry name" value="DEAD_box_RNA_helicase"/>
</dbReference>
<keyword evidence="14" id="KW-1185">Reference proteome</keyword>
<evidence type="ECO:0000256" key="2">
    <source>
        <dbReference type="ARBA" id="ARBA00022801"/>
    </source>
</evidence>
<dbReference type="InterPro" id="IPR001650">
    <property type="entry name" value="Helicase_C-like"/>
</dbReference>
<dbReference type="EMBL" id="VOLQ01000003">
    <property type="protein sequence ID" value="TWX71200.1"/>
    <property type="molecule type" value="Genomic_DNA"/>
</dbReference>
<feature type="domain" description="Helicase C-terminal" evidence="10">
    <location>
        <begin position="235"/>
        <end position="385"/>
    </location>
</feature>
<evidence type="ECO:0000256" key="7">
    <source>
        <dbReference type="RuleBase" id="RU000492"/>
    </source>
</evidence>
<dbReference type="SMART" id="SM00490">
    <property type="entry name" value="HELICc"/>
    <property type="match status" value="1"/>
</dbReference>
<reference evidence="13 15" key="1">
    <citation type="submission" date="2019-07" db="EMBL/GenBank/DDBJ databases">
        <title>Genomes of sea-ice associated Colwellia species.</title>
        <authorList>
            <person name="Bowman J.P."/>
        </authorList>
    </citation>
    <scope>NUCLEOTIDE SEQUENCE [LARGE SCALE GENOMIC DNA]</scope>
    <source>
        <strain evidence="12 14">ACAM 607</strain>
        <strain evidence="13 15">IC036</strain>
    </source>
</reference>
<comment type="caution">
    <text evidence="13">The sequence shown here is derived from an EMBL/GenBank/DDBJ whole genome shotgun (WGS) entry which is preliminary data.</text>
</comment>
<dbReference type="GO" id="GO:0003724">
    <property type="term" value="F:RNA helicase activity"/>
    <property type="evidence" value="ECO:0007669"/>
    <property type="project" value="InterPro"/>
</dbReference>
<evidence type="ECO:0000256" key="5">
    <source>
        <dbReference type="ARBA" id="ARBA00038437"/>
    </source>
</evidence>
<comment type="similarity">
    <text evidence="5 7">Belongs to the DEAD box helicase family.</text>
</comment>
<evidence type="ECO:0000259" key="11">
    <source>
        <dbReference type="PROSITE" id="PS51195"/>
    </source>
</evidence>
<feature type="region of interest" description="Disordered" evidence="8">
    <location>
        <begin position="388"/>
        <end position="412"/>
    </location>
</feature>
<feature type="domain" description="DEAD-box RNA helicase Q" evidence="11">
    <location>
        <begin position="1"/>
        <end position="29"/>
    </location>
</feature>
<dbReference type="Proteomes" id="UP000321917">
    <property type="component" value="Unassembled WGS sequence"/>
</dbReference>
<dbReference type="PROSITE" id="PS51195">
    <property type="entry name" value="Q_MOTIF"/>
    <property type="match status" value="1"/>
</dbReference>
<evidence type="ECO:0000256" key="1">
    <source>
        <dbReference type="ARBA" id="ARBA00022741"/>
    </source>
</evidence>
<organism evidence="13 15">
    <name type="scientific">Colwellia hornerae</name>
    <dbReference type="NCBI Taxonomy" id="89402"/>
    <lineage>
        <taxon>Bacteria</taxon>
        <taxon>Pseudomonadati</taxon>
        <taxon>Pseudomonadota</taxon>
        <taxon>Gammaproteobacteria</taxon>
        <taxon>Alteromonadales</taxon>
        <taxon>Colwelliaceae</taxon>
        <taxon>Colwellia</taxon>
    </lineage>
</organism>
<dbReference type="PROSITE" id="PS00039">
    <property type="entry name" value="DEAD_ATP_HELICASE"/>
    <property type="match status" value="1"/>
</dbReference>
<dbReference type="PROSITE" id="PS51192">
    <property type="entry name" value="HELICASE_ATP_BIND_1"/>
    <property type="match status" value="1"/>
</dbReference>
<evidence type="ECO:0000256" key="8">
    <source>
        <dbReference type="SAM" id="MobiDB-lite"/>
    </source>
</evidence>
<evidence type="ECO:0000256" key="3">
    <source>
        <dbReference type="ARBA" id="ARBA00022806"/>
    </source>
</evidence>
<dbReference type="Proteomes" id="UP000321525">
    <property type="component" value="Unassembled WGS sequence"/>
</dbReference>
<dbReference type="SMART" id="SM00487">
    <property type="entry name" value="DEXDc"/>
    <property type="match status" value="1"/>
</dbReference>
<evidence type="ECO:0000313" key="15">
    <source>
        <dbReference type="Proteomes" id="UP000321917"/>
    </source>
</evidence>
<dbReference type="EMBL" id="VOLR01000005">
    <property type="protein sequence ID" value="TWX61868.1"/>
    <property type="molecule type" value="Genomic_DNA"/>
</dbReference>
<evidence type="ECO:0000259" key="10">
    <source>
        <dbReference type="PROSITE" id="PS51194"/>
    </source>
</evidence>
<dbReference type="CDD" id="cd18787">
    <property type="entry name" value="SF2_C_DEAD"/>
    <property type="match status" value="1"/>
</dbReference>
<feature type="short sequence motif" description="Q motif" evidence="6">
    <location>
        <begin position="1"/>
        <end position="29"/>
    </location>
</feature>
<dbReference type="SUPFAM" id="SSF52540">
    <property type="entry name" value="P-loop containing nucleoside triphosphate hydrolases"/>
    <property type="match status" value="1"/>
</dbReference>
<dbReference type="GO" id="GO:0005524">
    <property type="term" value="F:ATP binding"/>
    <property type="evidence" value="ECO:0007669"/>
    <property type="project" value="UniProtKB-KW"/>
</dbReference>
<keyword evidence="4 7" id="KW-0067">ATP-binding</keyword>
<dbReference type="Pfam" id="PF00271">
    <property type="entry name" value="Helicase_C"/>
    <property type="match status" value="1"/>
</dbReference>
<dbReference type="Pfam" id="PF00270">
    <property type="entry name" value="DEAD"/>
    <property type="match status" value="1"/>
</dbReference>
<keyword evidence="3 7" id="KW-0347">Helicase</keyword>
<dbReference type="InterPro" id="IPR014014">
    <property type="entry name" value="RNA_helicase_DEAD_Q_motif"/>
</dbReference>
<dbReference type="AlphaFoldDB" id="A0A5C6QRA1"/>
<evidence type="ECO:0000313" key="14">
    <source>
        <dbReference type="Proteomes" id="UP000321525"/>
    </source>
</evidence>
<dbReference type="PANTHER" id="PTHR47959">
    <property type="entry name" value="ATP-DEPENDENT RNA HELICASE RHLE-RELATED"/>
    <property type="match status" value="1"/>
</dbReference>
<evidence type="ECO:0000313" key="12">
    <source>
        <dbReference type="EMBL" id="TWX61868.1"/>
    </source>
</evidence>
<sequence>MQFTDFGLDSRLMSTVEHLGFLEPTEIQQQAIPAAMAGHDLIASSKTGSGKTLAFIIPAMQRLIRNRALSKRDPRVLILMPTRELAKQVFTQLRLFTTGSQFKAVLILGGENFNDQVKTLHKDPHFIVATPGRLSDHLSQGHFYLKGLELLILDEADRMLDLGFSKQLKQINSAADHRKRQTLMFSATLDHAQVNEFALALLKKPKRIAIGSAHTEHKDITKRFYLCDNLDHKQDLLEYFLKTESYQQVIIFTATRSDTDRLSKLLSEQGLSTVALSGELNQGQRNQIMDGFSKGQQKILITTDLASRGLDLVNVSHVFNFDMPKHTEEFVHRIGRTGRAGSTGDAISFVGPKDWISFKNVEGFLQQTFNFDVVDSLKATFKGIKPKKPKVAAKSKSTAKTNEKPQRSQPKKVIKRVFVAQDVGELPVLRKKTITPVSEIDNDSEID</sequence>
<dbReference type="CDD" id="cd00268">
    <property type="entry name" value="DEADc"/>
    <property type="match status" value="1"/>
</dbReference>
<dbReference type="Gene3D" id="3.40.50.300">
    <property type="entry name" value="P-loop containing nucleotide triphosphate hydrolases"/>
    <property type="match status" value="2"/>
</dbReference>
<dbReference type="InterPro" id="IPR044742">
    <property type="entry name" value="DEAD/DEAH_RhlB"/>
</dbReference>
<keyword evidence="1 7" id="KW-0547">Nucleotide-binding</keyword>
<dbReference type="RefSeq" id="WP_146798389.1">
    <property type="nucleotide sequence ID" value="NZ_VOLP01000006.1"/>
</dbReference>
<dbReference type="PANTHER" id="PTHR47959:SF17">
    <property type="entry name" value="ATP-DEPENDENT RNA HELICASE DEAD BOX FAMILY"/>
    <property type="match status" value="1"/>
</dbReference>
<dbReference type="InterPro" id="IPR014001">
    <property type="entry name" value="Helicase_ATP-bd"/>
</dbReference>
<gene>
    <name evidence="12" type="ORF">ESZ26_04420</name>
    <name evidence="13" type="ORF">ESZ27_02000</name>
</gene>
<evidence type="ECO:0000259" key="9">
    <source>
        <dbReference type="PROSITE" id="PS51192"/>
    </source>
</evidence>
<evidence type="ECO:0000256" key="4">
    <source>
        <dbReference type="ARBA" id="ARBA00022840"/>
    </source>
</evidence>
<dbReference type="PROSITE" id="PS51194">
    <property type="entry name" value="HELICASE_CTER"/>
    <property type="match status" value="1"/>
</dbReference>
<keyword evidence="2 7" id="KW-0378">Hydrolase</keyword>
<dbReference type="GO" id="GO:0016787">
    <property type="term" value="F:hydrolase activity"/>
    <property type="evidence" value="ECO:0007669"/>
    <property type="project" value="UniProtKB-KW"/>
</dbReference>
<dbReference type="GO" id="GO:0003676">
    <property type="term" value="F:nucleic acid binding"/>
    <property type="evidence" value="ECO:0007669"/>
    <property type="project" value="InterPro"/>
</dbReference>
<dbReference type="InterPro" id="IPR011545">
    <property type="entry name" value="DEAD/DEAH_box_helicase_dom"/>
</dbReference>
<evidence type="ECO:0000256" key="6">
    <source>
        <dbReference type="PROSITE-ProRule" id="PRU00552"/>
    </source>
</evidence>
<evidence type="ECO:0000313" key="13">
    <source>
        <dbReference type="EMBL" id="TWX71200.1"/>
    </source>
</evidence>
<name>A0A5C6QRA1_9GAMM</name>
<feature type="domain" description="Helicase ATP-binding" evidence="9">
    <location>
        <begin position="32"/>
        <end position="207"/>
    </location>
</feature>
<protein>
    <submittedName>
        <fullName evidence="13">DEAD/DEAH box helicase</fullName>
    </submittedName>
</protein>
<dbReference type="OrthoDB" id="9805696at2"/>
<dbReference type="InterPro" id="IPR000629">
    <property type="entry name" value="RNA-helicase_DEAD-box_CS"/>
</dbReference>
<dbReference type="GO" id="GO:0005829">
    <property type="term" value="C:cytosol"/>
    <property type="evidence" value="ECO:0007669"/>
    <property type="project" value="TreeGrafter"/>
</dbReference>
<accession>A0A5C6QRA1</accession>
<dbReference type="InterPro" id="IPR027417">
    <property type="entry name" value="P-loop_NTPase"/>
</dbReference>
<proteinExistence type="inferred from homology"/>